<dbReference type="GO" id="GO:0043565">
    <property type="term" value="F:sequence-specific DNA binding"/>
    <property type="evidence" value="ECO:0007669"/>
    <property type="project" value="InterPro"/>
</dbReference>
<feature type="compositionally biased region" description="Polar residues" evidence="9">
    <location>
        <begin position="467"/>
        <end position="485"/>
    </location>
</feature>
<evidence type="ECO:0000256" key="2">
    <source>
        <dbReference type="ARBA" id="ARBA00006403"/>
    </source>
</evidence>
<dbReference type="PRINTS" id="PR00056">
    <property type="entry name" value="HSFDOMAIN"/>
</dbReference>
<feature type="compositionally biased region" description="Basic residues" evidence="9">
    <location>
        <begin position="159"/>
        <end position="168"/>
    </location>
</feature>
<comment type="similarity">
    <text evidence="2 7">Belongs to the HSF family.</text>
</comment>
<evidence type="ECO:0000256" key="5">
    <source>
        <dbReference type="ARBA" id="ARBA00023163"/>
    </source>
</evidence>
<keyword evidence="8" id="KW-0175">Coiled coil</keyword>
<feature type="region of interest" description="Disordered" evidence="9">
    <location>
        <begin position="159"/>
        <end position="202"/>
    </location>
</feature>
<dbReference type="AlphaFoldDB" id="A0A9N9BZU6"/>
<dbReference type="SMART" id="SM00415">
    <property type="entry name" value="HSF"/>
    <property type="match status" value="1"/>
</dbReference>
<comment type="caution">
    <text evidence="11">The sequence shown here is derived from an EMBL/GenBank/DDBJ whole genome shotgun (WGS) entry which is preliminary data.</text>
</comment>
<feature type="region of interest" description="Disordered" evidence="9">
    <location>
        <begin position="467"/>
        <end position="514"/>
    </location>
</feature>
<keyword evidence="5" id="KW-0804">Transcription</keyword>
<dbReference type="InterPro" id="IPR036390">
    <property type="entry name" value="WH_DNA-bd_sf"/>
</dbReference>
<comment type="subcellular location">
    <subcellularLocation>
        <location evidence="1">Nucleus</location>
    </subcellularLocation>
</comment>
<dbReference type="GO" id="GO:0003700">
    <property type="term" value="F:DNA-binding transcription factor activity"/>
    <property type="evidence" value="ECO:0007669"/>
    <property type="project" value="InterPro"/>
</dbReference>
<dbReference type="PANTHER" id="PTHR10015:SF427">
    <property type="entry name" value="HEAT SHOCK FACTOR PROTEIN"/>
    <property type="match status" value="1"/>
</dbReference>
<gene>
    <name evidence="11" type="ORF">AMORRO_LOCUS7029</name>
</gene>
<sequence length="581" mass="64315">MSANEHTRDSLTNTIMPSQSNEMLSYDVFGDSSHLATCSESDNLFQEDSGKYDLDTVSVFVAKLYQLLDGDEYKEYLTWNETGDVFVICNMDEFAQNVLPKYFKHCKFTSFVRQLNIYGFYRVSDARKSKHVRSKHACVFSHSQFRRGRQDLLPNIRRKVTKNLRKTRRQEPSILKNQGEPNPVSPPPSVYGSPTNSKDGSIAKDATSHYLINSFTESKDFATHVDKSESESAMRRRIAELTETTENLRKDLKNMNDIVNERLLPEVRSLTEDLHKQHVHLMELTQLVAYHSSPEGIQLLQEVNRGYTKHMLSHDLPSAKRMRLDNKRTASVKTEQSNLSSSAVTTNTPTVPSSVANVPTVPSSSVPASYDNIFTGNSLMNASSPTTDPSAERTPSVSQQLTIPRDTHAFDLPGSSIIDEFQHSPHSAHPCVSGFNESWSPTCHSSVLVSDPVNTVPNPFLFSTATSDHSPIMYSPTSNKNSSPHSQHEQLSPPASSVAPSLSPAEYNDSTTNPVDLISNAVTVASNSSDDRHNGSSNGDVVVAVSPTSTTSSSPTSQATATLTNFYQPPILDIYNPFHSY</sequence>
<keyword evidence="12" id="KW-1185">Reference proteome</keyword>
<dbReference type="Proteomes" id="UP000789342">
    <property type="component" value="Unassembled WGS sequence"/>
</dbReference>
<dbReference type="GO" id="GO:0003779">
    <property type="term" value="F:actin binding"/>
    <property type="evidence" value="ECO:0007669"/>
    <property type="project" value="InterPro"/>
</dbReference>
<feature type="compositionally biased region" description="Low complexity" evidence="9">
    <location>
        <begin position="541"/>
        <end position="559"/>
    </location>
</feature>
<dbReference type="Pfam" id="PF00447">
    <property type="entry name" value="HSF_DNA-bind"/>
    <property type="match status" value="1"/>
</dbReference>
<evidence type="ECO:0000256" key="4">
    <source>
        <dbReference type="ARBA" id="ARBA00023125"/>
    </source>
</evidence>
<evidence type="ECO:0000256" key="9">
    <source>
        <dbReference type="SAM" id="MobiDB-lite"/>
    </source>
</evidence>
<feature type="domain" description="WH2" evidence="10">
    <location>
        <begin position="148"/>
        <end position="167"/>
    </location>
</feature>
<reference evidence="11" key="1">
    <citation type="submission" date="2021-06" db="EMBL/GenBank/DDBJ databases">
        <authorList>
            <person name="Kallberg Y."/>
            <person name="Tangrot J."/>
            <person name="Rosling A."/>
        </authorList>
    </citation>
    <scope>NUCLEOTIDE SEQUENCE</scope>
    <source>
        <strain evidence="11">CL551</strain>
    </source>
</reference>
<feature type="region of interest" description="Disordered" evidence="9">
    <location>
        <begin position="379"/>
        <end position="399"/>
    </location>
</feature>
<feature type="region of interest" description="Disordered" evidence="9">
    <location>
        <begin position="326"/>
        <end position="362"/>
    </location>
</feature>
<dbReference type="EMBL" id="CAJVPV010005051">
    <property type="protein sequence ID" value="CAG8583762.1"/>
    <property type="molecule type" value="Genomic_DNA"/>
</dbReference>
<dbReference type="PANTHER" id="PTHR10015">
    <property type="entry name" value="HEAT SHOCK TRANSCRIPTION FACTOR"/>
    <property type="match status" value="1"/>
</dbReference>
<evidence type="ECO:0000256" key="3">
    <source>
        <dbReference type="ARBA" id="ARBA00023015"/>
    </source>
</evidence>
<evidence type="ECO:0000256" key="8">
    <source>
        <dbReference type="SAM" id="Coils"/>
    </source>
</evidence>
<dbReference type="GO" id="GO:0005634">
    <property type="term" value="C:nucleus"/>
    <property type="evidence" value="ECO:0007669"/>
    <property type="project" value="UniProtKB-SubCell"/>
</dbReference>
<evidence type="ECO:0000256" key="6">
    <source>
        <dbReference type="ARBA" id="ARBA00023242"/>
    </source>
</evidence>
<evidence type="ECO:0000313" key="11">
    <source>
        <dbReference type="EMBL" id="CAG8583762.1"/>
    </source>
</evidence>
<protein>
    <submittedName>
        <fullName evidence="11">13745_t:CDS:1</fullName>
    </submittedName>
</protein>
<feature type="coiled-coil region" evidence="8">
    <location>
        <begin position="231"/>
        <end position="258"/>
    </location>
</feature>
<dbReference type="Gene3D" id="1.10.10.10">
    <property type="entry name" value="Winged helix-like DNA-binding domain superfamily/Winged helix DNA-binding domain"/>
    <property type="match status" value="1"/>
</dbReference>
<accession>A0A9N9BZU6</accession>
<dbReference type="PROSITE" id="PS51082">
    <property type="entry name" value="WH2"/>
    <property type="match status" value="1"/>
</dbReference>
<dbReference type="InterPro" id="IPR036388">
    <property type="entry name" value="WH-like_DNA-bd_sf"/>
</dbReference>
<feature type="compositionally biased region" description="Low complexity" evidence="9">
    <location>
        <begin position="340"/>
        <end position="362"/>
    </location>
</feature>
<proteinExistence type="inferred from homology"/>
<evidence type="ECO:0000313" key="12">
    <source>
        <dbReference type="Proteomes" id="UP000789342"/>
    </source>
</evidence>
<dbReference type="FunFam" id="1.10.10.10:FF:000027">
    <property type="entry name" value="Heat shock transcription factor 1"/>
    <property type="match status" value="1"/>
</dbReference>
<evidence type="ECO:0000259" key="10">
    <source>
        <dbReference type="PROSITE" id="PS51082"/>
    </source>
</evidence>
<keyword evidence="4" id="KW-0238">DNA-binding</keyword>
<feature type="compositionally biased region" description="Polar residues" evidence="9">
    <location>
        <begin position="329"/>
        <end position="339"/>
    </location>
</feature>
<dbReference type="InterPro" id="IPR003124">
    <property type="entry name" value="WH2_dom"/>
</dbReference>
<feature type="compositionally biased region" description="Low complexity" evidence="9">
    <location>
        <begin position="491"/>
        <end position="505"/>
    </location>
</feature>
<dbReference type="InterPro" id="IPR000232">
    <property type="entry name" value="HSF_DNA-bd"/>
</dbReference>
<keyword evidence="6" id="KW-0539">Nucleus</keyword>
<feature type="region of interest" description="Disordered" evidence="9">
    <location>
        <begin position="526"/>
        <end position="559"/>
    </location>
</feature>
<organism evidence="11 12">
    <name type="scientific">Acaulospora morrowiae</name>
    <dbReference type="NCBI Taxonomy" id="94023"/>
    <lineage>
        <taxon>Eukaryota</taxon>
        <taxon>Fungi</taxon>
        <taxon>Fungi incertae sedis</taxon>
        <taxon>Mucoromycota</taxon>
        <taxon>Glomeromycotina</taxon>
        <taxon>Glomeromycetes</taxon>
        <taxon>Diversisporales</taxon>
        <taxon>Acaulosporaceae</taxon>
        <taxon>Acaulospora</taxon>
    </lineage>
</organism>
<dbReference type="OrthoDB" id="60033at2759"/>
<evidence type="ECO:0000256" key="7">
    <source>
        <dbReference type="RuleBase" id="RU004020"/>
    </source>
</evidence>
<dbReference type="SUPFAM" id="SSF46785">
    <property type="entry name" value="Winged helix' DNA-binding domain"/>
    <property type="match status" value="1"/>
</dbReference>
<keyword evidence="3" id="KW-0805">Transcription regulation</keyword>
<evidence type="ECO:0000256" key="1">
    <source>
        <dbReference type="ARBA" id="ARBA00004123"/>
    </source>
</evidence>
<name>A0A9N9BZU6_9GLOM</name>